<dbReference type="OrthoDB" id="880459at2"/>
<feature type="chain" id="PRO_5006206317" evidence="1">
    <location>
        <begin position="22"/>
        <end position="136"/>
    </location>
</feature>
<dbReference type="AlphaFoldDB" id="A0A0Q3P911"/>
<reference evidence="3 4" key="1">
    <citation type="submission" date="2015-10" db="EMBL/GenBank/DDBJ databases">
        <title>Chryseobacterium aquaticum genome.</title>
        <authorList>
            <person name="Newman J.D."/>
            <person name="Ferguson M.B."/>
            <person name="Miller J.R."/>
        </authorList>
    </citation>
    <scope>NUCLEOTIDE SEQUENCE [LARGE SCALE GENOMIC DNA]</scope>
    <source>
        <strain evidence="3 4">KCTC 12483</strain>
    </source>
</reference>
<feature type="signal peptide" evidence="1">
    <location>
        <begin position="1"/>
        <end position="21"/>
    </location>
</feature>
<dbReference type="Gene3D" id="2.40.128.270">
    <property type="match status" value="1"/>
</dbReference>
<dbReference type="Pfam" id="PF03724">
    <property type="entry name" value="META"/>
    <property type="match status" value="1"/>
</dbReference>
<comment type="caution">
    <text evidence="3">The sequence shown here is derived from an EMBL/GenBank/DDBJ whole genome shotgun (WGS) entry which is preliminary data.</text>
</comment>
<gene>
    <name evidence="3" type="ORF">AR438_10380</name>
</gene>
<dbReference type="InterPro" id="IPR038670">
    <property type="entry name" value="HslJ-like_sf"/>
</dbReference>
<organism evidence="3 4">
    <name type="scientific">Chryseobacterium aquaticum</name>
    <dbReference type="NCBI Taxonomy" id="452084"/>
    <lineage>
        <taxon>Bacteria</taxon>
        <taxon>Pseudomonadati</taxon>
        <taxon>Bacteroidota</taxon>
        <taxon>Flavobacteriia</taxon>
        <taxon>Flavobacteriales</taxon>
        <taxon>Weeksellaceae</taxon>
        <taxon>Chryseobacterium group</taxon>
        <taxon>Chryseobacterium</taxon>
    </lineage>
</organism>
<evidence type="ECO:0000259" key="2">
    <source>
        <dbReference type="Pfam" id="PF03724"/>
    </source>
</evidence>
<protein>
    <submittedName>
        <fullName evidence="3">Heat-shock protein HslJ</fullName>
    </submittedName>
</protein>
<evidence type="ECO:0000313" key="3">
    <source>
        <dbReference type="EMBL" id="KQK25982.1"/>
    </source>
</evidence>
<dbReference type="Proteomes" id="UP000051682">
    <property type="component" value="Unassembled WGS sequence"/>
</dbReference>
<dbReference type="PROSITE" id="PS51257">
    <property type="entry name" value="PROKAR_LIPOPROTEIN"/>
    <property type="match status" value="1"/>
</dbReference>
<accession>A0A0Q3P911</accession>
<evidence type="ECO:0000256" key="1">
    <source>
        <dbReference type="SAM" id="SignalP"/>
    </source>
</evidence>
<dbReference type="PANTHER" id="PTHR35535">
    <property type="entry name" value="HEAT SHOCK PROTEIN HSLJ"/>
    <property type="match status" value="1"/>
</dbReference>
<proteinExistence type="predicted"/>
<evidence type="ECO:0000313" key="4">
    <source>
        <dbReference type="Proteomes" id="UP000051682"/>
    </source>
</evidence>
<dbReference type="InterPro" id="IPR053147">
    <property type="entry name" value="Hsp_HslJ-like"/>
</dbReference>
<keyword evidence="4" id="KW-1185">Reference proteome</keyword>
<dbReference type="EMBL" id="LLYZ01000005">
    <property type="protein sequence ID" value="KQK25982.1"/>
    <property type="molecule type" value="Genomic_DNA"/>
</dbReference>
<dbReference type="RefSeq" id="WP_050379835.1">
    <property type="nucleotide sequence ID" value="NZ_JAZDST010000008.1"/>
</dbReference>
<feature type="domain" description="DUF306" evidence="2">
    <location>
        <begin position="38"/>
        <end position="126"/>
    </location>
</feature>
<dbReference type="PANTHER" id="PTHR35535:SF2">
    <property type="entry name" value="DUF306 DOMAIN-CONTAINING PROTEIN"/>
    <property type="match status" value="1"/>
</dbReference>
<sequence length="136" mass="14419">MKRVFLSLCTVVVLASCGTMASSSSSKVGKSQPSISATKWVLADNVKGKTPTLNIDGAKVTGNAGCNSYFGTLSTDAASGSFMASQLGSTKMACENMSVEQNFMSMMQKANKYVVSGTTLELYQDNLLLLKFNKSE</sequence>
<dbReference type="InterPro" id="IPR005184">
    <property type="entry name" value="DUF306_Meta_HslJ"/>
</dbReference>
<dbReference type="STRING" id="452084.AR438_10380"/>
<name>A0A0Q3P911_9FLAO</name>
<keyword evidence="1" id="KW-0732">Signal</keyword>